<gene>
    <name evidence="2" type="ORF">GUITHDRAFT_108453</name>
</gene>
<dbReference type="PROSITE" id="PS50280">
    <property type="entry name" value="SET"/>
    <property type="match status" value="1"/>
</dbReference>
<dbReference type="InterPro" id="IPR050869">
    <property type="entry name" value="H3K4_H4K5_MeTrfase"/>
</dbReference>
<dbReference type="KEGG" id="gtt:GUITHDRAFT_108453"/>
<protein>
    <recommendedName>
        <fullName evidence="1">SET domain-containing protein</fullName>
    </recommendedName>
</protein>
<dbReference type="GeneID" id="17302347"/>
<evidence type="ECO:0000259" key="1">
    <source>
        <dbReference type="PROSITE" id="PS50280"/>
    </source>
</evidence>
<dbReference type="AlphaFoldDB" id="L1JBV6"/>
<dbReference type="STRING" id="905079.L1JBV6"/>
<dbReference type="EMBL" id="JH992998">
    <property type="protein sequence ID" value="EKX45580.1"/>
    <property type="molecule type" value="Genomic_DNA"/>
</dbReference>
<evidence type="ECO:0000313" key="3">
    <source>
        <dbReference type="EnsemblProtists" id="EKX45580"/>
    </source>
</evidence>
<dbReference type="InterPro" id="IPR001214">
    <property type="entry name" value="SET_dom"/>
</dbReference>
<dbReference type="HOGENOM" id="CLU_465757_0_0_1"/>
<organism evidence="2">
    <name type="scientific">Guillardia theta (strain CCMP2712)</name>
    <name type="common">Cryptophyte</name>
    <dbReference type="NCBI Taxonomy" id="905079"/>
    <lineage>
        <taxon>Eukaryota</taxon>
        <taxon>Cryptophyceae</taxon>
        <taxon>Pyrenomonadales</taxon>
        <taxon>Geminigeraceae</taxon>
        <taxon>Guillardia</taxon>
    </lineage>
</organism>
<reference evidence="2 4" key="1">
    <citation type="journal article" date="2012" name="Nature">
        <title>Algal genomes reveal evolutionary mosaicism and the fate of nucleomorphs.</title>
        <authorList>
            <consortium name="DOE Joint Genome Institute"/>
            <person name="Curtis B.A."/>
            <person name="Tanifuji G."/>
            <person name="Burki F."/>
            <person name="Gruber A."/>
            <person name="Irimia M."/>
            <person name="Maruyama S."/>
            <person name="Arias M.C."/>
            <person name="Ball S.G."/>
            <person name="Gile G.H."/>
            <person name="Hirakawa Y."/>
            <person name="Hopkins J.F."/>
            <person name="Kuo A."/>
            <person name="Rensing S.A."/>
            <person name="Schmutz J."/>
            <person name="Symeonidi A."/>
            <person name="Elias M."/>
            <person name="Eveleigh R.J."/>
            <person name="Herman E.K."/>
            <person name="Klute M.J."/>
            <person name="Nakayama T."/>
            <person name="Obornik M."/>
            <person name="Reyes-Prieto A."/>
            <person name="Armbrust E.V."/>
            <person name="Aves S.J."/>
            <person name="Beiko R.G."/>
            <person name="Coutinho P."/>
            <person name="Dacks J.B."/>
            <person name="Durnford D.G."/>
            <person name="Fast N.M."/>
            <person name="Green B.R."/>
            <person name="Grisdale C.J."/>
            <person name="Hempel F."/>
            <person name="Henrissat B."/>
            <person name="Hoppner M.P."/>
            <person name="Ishida K."/>
            <person name="Kim E."/>
            <person name="Koreny L."/>
            <person name="Kroth P.G."/>
            <person name="Liu Y."/>
            <person name="Malik S.B."/>
            <person name="Maier U.G."/>
            <person name="McRose D."/>
            <person name="Mock T."/>
            <person name="Neilson J.A."/>
            <person name="Onodera N.T."/>
            <person name="Poole A.M."/>
            <person name="Pritham E.J."/>
            <person name="Richards T.A."/>
            <person name="Rocap G."/>
            <person name="Roy S.W."/>
            <person name="Sarai C."/>
            <person name="Schaack S."/>
            <person name="Shirato S."/>
            <person name="Slamovits C.H."/>
            <person name="Spencer D.F."/>
            <person name="Suzuki S."/>
            <person name="Worden A.Z."/>
            <person name="Zauner S."/>
            <person name="Barry K."/>
            <person name="Bell C."/>
            <person name="Bharti A.K."/>
            <person name="Crow J.A."/>
            <person name="Grimwood J."/>
            <person name="Kramer R."/>
            <person name="Lindquist E."/>
            <person name="Lucas S."/>
            <person name="Salamov A."/>
            <person name="McFadden G.I."/>
            <person name="Lane C.E."/>
            <person name="Keeling P.J."/>
            <person name="Gray M.W."/>
            <person name="Grigoriev I.V."/>
            <person name="Archibald J.M."/>
        </authorList>
    </citation>
    <scope>NUCLEOTIDE SEQUENCE</scope>
    <source>
        <strain evidence="2 4">CCMP2712</strain>
    </source>
</reference>
<evidence type="ECO:0000313" key="2">
    <source>
        <dbReference type="EMBL" id="EKX45580.1"/>
    </source>
</evidence>
<dbReference type="PANTHER" id="PTHR12197:SF251">
    <property type="entry name" value="EG:BACR7C10.4 PROTEIN"/>
    <property type="match status" value="1"/>
</dbReference>
<accession>L1JBV6</accession>
<evidence type="ECO:0000313" key="4">
    <source>
        <dbReference type="Proteomes" id="UP000011087"/>
    </source>
</evidence>
<dbReference type="EnsemblProtists" id="EKX45580">
    <property type="protein sequence ID" value="EKX45580"/>
    <property type="gene ID" value="GUITHDRAFT_108453"/>
</dbReference>
<keyword evidence="4" id="KW-1185">Reference proteome</keyword>
<reference evidence="3" key="3">
    <citation type="submission" date="2016-03" db="UniProtKB">
        <authorList>
            <consortium name="EnsemblProtists"/>
        </authorList>
    </citation>
    <scope>IDENTIFICATION</scope>
</reference>
<dbReference type="Gene3D" id="2.170.270.10">
    <property type="entry name" value="SET domain"/>
    <property type="match status" value="1"/>
</dbReference>
<reference evidence="4" key="2">
    <citation type="submission" date="2012-11" db="EMBL/GenBank/DDBJ databases">
        <authorList>
            <person name="Kuo A."/>
            <person name="Curtis B.A."/>
            <person name="Tanifuji G."/>
            <person name="Burki F."/>
            <person name="Gruber A."/>
            <person name="Irimia M."/>
            <person name="Maruyama S."/>
            <person name="Arias M.C."/>
            <person name="Ball S.G."/>
            <person name="Gile G.H."/>
            <person name="Hirakawa Y."/>
            <person name="Hopkins J.F."/>
            <person name="Rensing S.A."/>
            <person name="Schmutz J."/>
            <person name="Symeonidi A."/>
            <person name="Elias M."/>
            <person name="Eveleigh R.J."/>
            <person name="Herman E.K."/>
            <person name="Klute M.J."/>
            <person name="Nakayama T."/>
            <person name="Obornik M."/>
            <person name="Reyes-Prieto A."/>
            <person name="Armbrust E.V."/>
            <person name="Aves S.J."/>
            <person name="Beiko R.G."/>
            <person name="Coutinho P."/>
            <person name="Dacks J.B."/>
            <person name="Durnford D.G."/>
            <person name="Fast N.M."/>
            <person name="Green B.R."/>
            <person name="Grisdale C."/>
            <person name="Hempe F."/>
            <person name="Henrissat B."/>
            <person name="Hoppner M.P."/>
            <person name="Ishida K.-I."/>
            <person name="Kim E."/>
            <person name="Koreny L."/>
            <person name="Kroth P.G."/>
            <person name="Liu Y."/>
            <person name="Malik S.-B."/>
            <person name="Maier U.G."/>
            <person name="McRose D."/>
            <person name="Mock T."/>
            <person name="Neilson J.A."/>
            <person name="Onodera N.T."/>
            <person name="Poole A.M."/>
            <person name="Pritham E.J."/>
            <person name="Richards T.A."/>
            <person name="Rocap G."/>
            <person name="Roy S.W."/>
            <person name="Sarai C."/>
            <person name="Schaack S."/>
            <person name="Shirato S."/>
            <person name="Slamovits C.H."/>
            <person name="Spencer D.F."/>
            <person name="Suzuki S."/>
            <person name="Worden A.Z."/>
            <person name="Zauner S."/>
            <person name="Barry K."/>
            <person name="Bell C."/>
            <person name="Bharti A.K."/>
            <person name="Crow J.A."/>
            <person name="Grimwood J."/>
            <person name="Kramer R."/>
            <person name="Lindquist E."/>
            <person name="Lucas S."/>
            <person name="Salamov A."/>
            <person name="McFadden G.I."/>
            <person name="Lane C.E."/>
            <person name="Keeling P.J."/>
            <person name="Gray M.W."/>
            <person name="Grigoriev I.V."/>
            <person name="Archibald J.M."/>
        </authorList>
    </citation>
    <scope>NUCLEOTIDE SEQUENCE</scope>
    <source>
        <strain evidence="4">CCMP2712</strain>
    </source>
</reference>
<dbReference type="GO" id="GO:0005634">
    <property type="term" value="C:nucleus"/>
    <property type="evidence" value="ECO:0007669"/>
    <property type="project" value="TreeGrafter"/>
</dbReference>
<dbReference type="eggNOG" id="ENOG502SQX4">
    <property type="taxonomic scope" value="Eukaryota"/>
</dbReference>
<dbReference type="Pfam" id="PF00856">
    <property type="entry name" value="SET"/>
    <property type="match status" value="1"/>
</dbReference>
<dbReference type="SUPFAM" id="SSF82199">
    <property type="entry name" value="SET domain"/>
    <property type="match status" value="1"/>
</dbReference>
<dbReference type="PaxDb" id="55529-EKX45580"/>
<feature type="domain" description="SET" evidence="1">
    <location>
        <begin position="159"/>
        <end position="328"/>
    </location>
</feature>
<name>L1JBV6_GUITC</name>
<sequence length="586" mass="64514">MEKADIGEVRADVKEVVEEGAVRSVVVTFSLPERIQSASQIEFALKQGGKTGTGKGFMAILKSLEGEAHDEQGSVLSQIGLPYNLDEERAQARFRRRKGQLCVEIPIAIEALEDGLKQLSVNPSDAAHTDEERSINTLKKHRHKDSGGIEKSTLILTEENFSVMSDESRGRHVIASKRMGEGELVWFEEPCAIVKPGMEIEGLPNQSDEWLLTYLLLQHGSDEAWSASYVTDARSAEIESNENVAWIAKEFGCSQKTVLSVFRAVANNAFSLDTALLRVKYGAAFYRAASYFNHSCFPNCFSRRMGGNMAMFTNRPCKQGEELTHSYLPVELLAAPIEVRAANLHFVCECERCRAERRELQSSPLRALGFTKEFSSSELGRCVADFKVTCVASHSKVALPDECELIVSQGNACIDACFSFLRAHPVAALEVVIPYLQALWGGLVAGSATLTAAFASGEASKEKARLRRGARAAASLFQHAARTLREEYGEVVPGPVAKMLQAESSVMLFLLDGSGSENTARDVVEGLRGIHDMHGNSLLVLNEDLSCVDLFEDLTCPSLRQCCSEFLHLRQLSREEVKGRWDRAII</sequence>
<dbReference type="RefSeq" id="XP_005832560.1">
    <property type="nucleotide sequence ID" value="XM_005832503.1"/>
</dbReference>
<dbReference type="OrthoDB" id="5945798at2759"/>
<dbReference type="Proteomes" id="UP000011087">
    <property type="component" value="Unassembled WGS sequence"/>
</dbReference>
<proteinExistence type="predicted"/>
<dbReference type="InterPro" id="IPR046341">
    <property type="entry name" value="SET_dom_sf"/>
</dbReference>
<dbReference type="PANTHER" id="PTHR12197">
    <property type="entry name" value="HISTONE-LYSINE N-METHYLTRANSFERASE SMYD"/>
    <property type="match status" value="1"/>
</dbReference>